<accession>A0A246EW30</accession>
<dbReference type="PROSITE" id="PS00198">
    <property type="entry name" value="4FE4S_FER_1"/>
    <property type="match status" value="2"/>
</dbReference>
<dbReference type="SUPFAM" id="SSF54862">
    <property type="entry name" value="4Fe-4S ferredoxins"/>
    <property type="match status" value="1"/>
</dbReference>
<dbReference type="PANTHER" id="PTHR31332:SF0">
    <property type="entry name" value="7-HYDROXYMETHYL CHLOROPHYLL A REDUCTASE, CHLOROPLASTIC"/>
    <property type="match status" value="1"/>
</dbReference>
<dbReference type="PROSITE" id="PS51379">
    <property type="entry name" value="4FE4S_FER_2"/>
    <property type="match status" value="2"/>
</dbReference>
<dbReference type="PANTHER" id="PTHR31332">
    <property type="entry name" value="7-HYDROXYMETHYL CHLOROPHYLL A REDUCTASE, CHLOROPLASTIC"/>
    <property type="match status" value="1"/>
</dbReference>
<keyword evidence="1" id="KW-0479">Metal-binding</keyword>
<organism evidence="5 6">
    <name type="scientific">Prevotella intermedia</name>
    <dbReference type="NCBI Taxonomy" id="28131"/>
    <lineage>
        <taxon>Bacteria</taxon>
        <taxon>Pseudomonadati</taxon>
        <taxon>Bacteroidota</taxon>
        <taxon>Bacteroidia</taxon>
        <taxon>Bacteroidales</taxon>
        <taxon>Prevotellaceae</taxon>
        <taxon>Prevotella</taxon>
    </lineage>
</organism>
<dbReference type="Gene3D" id="3.30.70.20">
    <property type="match status" value="1"/>
</dbReference>
<evidence type="ECO:0000256" key="3">
    <source>
        <dbReference type="ARBA" id="ARBA00023014"/>
    </source>
</evidence>
<comment type="caution">
    <text evidence="5">The sequence shown here is derived from an EMBL/GenBank/DDBJ whole genome shotgun (WGS) entry which is preliminary data.</text>
</comment>
<gene>
    <name evidence="5" type="ORF">CTM59_01795</name>
</gene>
<dbReference type="GO" id="GO:0046872">
    <property type="term" value="F:metal ion binding"/>
    <property type="evidence" value="ECO:0007669"/>
    <property type="project" value="UniProtKB-KW"/>
</dbReference>
<evidence type="ECO:0000259" key="4">
    <source>
        <dbReference type="PROSITE" id="PS51379"/>
    </source>
</evidence>
<evidence type="ECO:0000256" key="1">
    <source>
        <dbReference type="ARBA" id="ARBA00022723"/>
    </source>
</evidence>
<dbReference type="GO" id="GO:0052592">
    <property type="term" value="F:oxidoreductase activity, acting on CH or CH2 groups, with an iron-sulfur protein as acceptor"/>
    <property type="evidence" value="ECO:0007669"/>
    <property type="project" value="TreeGrafter"/>
</dbReference>
<keyword evidence="2" id="KW-0408">Iron</keyword>
<name>A0A246EW30_PREIN</name>
<dbReference type="InterPro" id="IPR007516">
    <property type="entry name" value="Co_F420_Hydgase/DH_bsu_N"/>
</dbReference>
<dbReference type="RefSeq" id="WP_088437879.1">
    <property type="nucleotide sequence ID" value="NZ_CP024725.1"/>
</dbReference>
<dbReference type="AlphaFoldDB" id="A0A246EW30"/>
<dbReference type="InterPro" id="IPR007525">
    <property type="entry name" value="FrhB_FdhB_C"/>
</dbReference>
<dbReference type="InterPro" id="IPR017900">
    <property type="entry name" value="4Fe4S_Fe_S_CS"/>
</dbReference>
<protein>
    <recommendedName>
        <fullName evidence="4">4Fe-4S ferredoxin-type domain-containing protein</fullName>
    </recommendedName>
</protein>
<evidence type="ECO:0000313" key="6">
    <source>
        <dbReference type="Proteomes" id="UP000231201"/>
    </source>
</evidence>
<dbReference type="InterPro" id="IPR017896">
    <property type="entry name" value="4Fe4S_Fe-S-bd"/>
</dbReference>
<dbReference type="Pfam" id="PF04432">
    <property type="entry name" value="FrhB_FdhB_C"/>
    <property type="match status" value="1"/>
</dbReference>
<dbReference type="EMBL" id="PENH01000001">
    <property type="protein sequence ID" value="PJI24888.1"/>
    <property type="molecule type" value="Genomic_DNA"/>
</dbReference>
<evidence type="ECO:0000313" key="5">
    <source>
        <dbReference type="EMBL" id="PJI24888.1"/>
    </source>
</evidence>
<dbReference type="Pfam" id="PF04422">
    <property type="entry name" value="FrhB_FdhB_N"/>
    <property type="match status" value="1"/>
</dbReference>
<evidence type="ECO:0000256" key="2">
    <source>
        <dbReference type="ARBA" id="ARBA00023004"/>
    </source>
</evidence>
<feature type="domain" description="4Fe-4S ferredoxin-type" evidence="4">
    <location>
        <begin position="36"/>
        <end position="67"/>
    </location>
</feature>
<dbReference type="InterPro" id="IPR045220">
    <property type="entry name" value="FRHB/FDHB/HCAR-like"/>
</dbReference>
<feature type="domain" description="4Fe-4S ferredoxin-type" evidence="4">
    <location>
        <begin position="3"/>
        <end position="33"/>
    </location>
</feature>
<proteinExistence type="predicted"/>
<sequence length="434" mass="49467">MNNIQRISDAYLCSNCGACYTICGVNAIDFNYSPIGRMYANVNSNCIDCGLCTKVCPSIDYYDLHKVYKDIYKGEIKKVYVGKSLTQNFFQNGQSGGLCTSILAWLFENKKIDGAIVCKMDFAKTPLVQPYLVTSIKDLEDSQKSCYTPVPLLKALKQTKGIQSIALVGLPCHIEGAIALSKTLKKFANIKYRIGLICDRTLCNGVQTAISSFAQTKENDEIKIDWRRKDSTINNKYYSYSNAPVVIYTKKKVLKVLPKNYRMLLKEMFTTPRCYICYDKLNVHADIVIGDPHGTREIDKTHGNSLVLVRTELGLSCIQKMMNQEKIKLVLSNEEDALRGQGIDTRKISVNNFAKALEILSEHTESYLYNFDSNKITRAELSKAKRIIREFIKNDHLETTELIKQAHNKIIKGTKIVPFYYRVAIKLKRMLWRR</sequence>
<reference evidence="5 6" key="1">
    <citation type="submission" date="2017-11" db="EMBL/GenBank/DDBJ databases">
        <title>Genome sequencing of Prevotella intermedia KCOM 2833.</title>
        <authorList>
            <person name="Kook J.-K."/>
            <person name="Park S.-N."/>
            <person name="Lim Y.K."/>
        </authorList>
    </citation>
    <scope>NUCLEOTIDE SEQUENCE [LARGE SCALE GENOMIC DNA]</scope>
    <source>
        <strain evidence="5 6">KCOM 2833</strain>
    </source>
</reference>
<dbReference type="Proteomes" id="UP000231201">
    <property type="component" value="Unassembled WGS sequence"/>
</dbReference>
<dbReference type="Pfam" id="PF12838">
    <property type="entry name" value="Fer4_7"/>
    <property type="match status" value="1"/>
</dbReference>
<keyword evidence="3" id="KW-0411">Iron-sulfur</keyword>
<dbReference type="GO" id="GO:0051536">
    <property type="term" value="F:iron-sulfur cluster binding"/>
    <property type="evidence" value="ECO:0007669"/>
    <property type="project" value="UniProtKB-KW"/>
</dbReference>